<organism evidence="3">
    <name type="scientific">Corethron hystrix</name>
    <dbReference type="NCBI Taxonomy" id="216773"/>
    <lineage>
        <taxon>Eukaryota</taxon>
        <taxon>Sar</taxon>
        <taxon>Stramenopiles</taxon>
        <taxon>Ochrophyta</taxon>
        <taxon>Bacillariophyta</taxon>
        <taxon>Coscinodiscophyceae</taxon>
        <taxon>Corethrophycidae</taxon>
        <taxon>Corethrales</taxon>
        <taxon>Corethraceae</taxon>
        <taxon>Corethron</taxon>
    </lineage>
</organism>
<proteinExistence type="predicted"/>
<sequence length="398" mass="43936">MKLYGTALVASTILLILFPSPGHCLSSLEASDVANTAQRIFRTTTAALQAPPTPLSITTTTEQILEIGDNDDFESRFTSFVLRRARSSQLNRLLRDDKETYITTATFLSSKIPRSELPNVQDIPHPQSEDIPVVFSADETDYLGRQLVPDCTVPDYQAGENVFEAILLEITRNIYAGQTGMKRNKISGIKGLIEEMQRYMLSEEGADPLKQQEVLLQTLFGLMTPVLPPFYRIFMGWKVPSKEANDPEWLINLGQRLGLEEGKSYGPAFYAPLLTSIVAPYVFGFLVGPARINLRSDGEFGGLVVNKCKFLQESGCKGMCLHSCKLPAQELFEGLGLPLRVSPNFDSQECQWSFGEAAPPVEEDSTWPQGCLNGCGTRKAVAEMRNSGVKSGELANCY</sequence>
<name>A0A7S1B2V9_9STRA</name>
<evidence type="ECO:0000256" key="1">
    <source>
        <dbReference type="SAM" id="SignalP"/>
    </source>
</evidence>
<dbReference type="PANTHER" id="PTHR33591">
    <property type="entry name" value="BETA-CAROTENE ISOMERASE D27"/>
    <property type="match status" value="1"/>
</dbReference>
<feature type="domain" description="Beta-carotene isomerase D27-like C-terminal" evidence="2">
    <location>
        <begin position="301"/>
        <end position="363"/>
    </location>
</feature>
<dbReference type="InterPro" id="IPR038938">
    <property type="entry name" value="D27-like"/>
</dbReference>
<gene>
    <name evidence="3" type="ORF">CHYS00102_LOCUS560</name>
</gene>
<dbReference type="PANTHER" id="PTHR33591:SF2">
    <property type="entry name" value="BETA-CAROTENE ISOMERASE D27"/>
    <property type="match status" value="1"/>
</dbReference>
<evidence type="ECO:0000259" key="2">
    <source>
        <dbReference type="Pfam" id="PF13225"/>
    </source>
</evidence>
<evidence type="ECO:0000313" key="3">
    <source>
        <dbReference type="EMBL" id="CAD8873402.1"/>
    </source>
</evidence>
<accession>A0A7S1B2V9</accession>
<reference evidence="3" key="1">
    <citation type="submission" date="2021-01" db="EMBL/GenBank/DDBJ databases">
        <authorList>
            <person name="Corre E."/>
            <person name="Pelletier E."/>
            <person name="Niang G."/>
            <person name="Scheremetjew M."/>
            <person name="Finn R."/>
            <person name="Kale V."/>
            <person name="Holt S."/>
            <person name="Cochrane G."/>
            <person name="Meng A."/>
            <person name="Brown T."/>
            <person name="Cohen L."/>
        </authorList>
    </citation>
    <scope>NUCLEOTIDE SEQUENCE</scope>
    <source>
        <strain evidence="3">308</strain>
    </source>
</reference>
<keyword evidence="1" id="KW-0732">Signal</keyword>
<feature type="signal peptide" evidence="1">
    <location>
        <begin position="1"/>
        <end position="24"/>
    </location>
</feature>
<dbReference type="GO" id="GO:0005506">
    <property type="term" value="F:iron ion binding"/>
    <property type="evidence" value="ECO:0007669"/>
    <property type="project" value="InterPro"/>
</dbReference>
<dbReference type="Pfam" id="PF13225">
    <property type="entry name" value="D27-like_C"/>
    <property type="match status" value="1"/>
</dbReference>
<dbReference type="InterPro" id="IPR025114">
    <property type="entry name" value="D27-like_C"/>
</dbReference>
<dbReference type="AlphaFoldDB" id="A0A7S1B2V9"/>
<feature type="chain" id="PRO_5031476570" description="Beta-carotene isomerase D27-like C-terminal domain-containing protein" evidence="1">
    <location>
        <begin position="25"/>
        <end position="398"/>
    </location>
</feature>
<dbReference type="EMBL" id="HBFR01000930">
    <property type="protein sequence ID" value="CAD8873402.1"/>
    <property type="molecule type" value="Transcribed_RNA"/>
</dbReference>
<protein>
    <recommendedName>
        <fullName evidence="2">Beta-carotene isomerase D27-like C-terminal domain-containing protein</fullName>
    </recommendedName>
</protein>